<evidence type="ECO:0000256" key="1">
    <source>
        <dbReference type="SAM" id="MobiDB-lite"/>
    </source>
</evidence>
<feature type="region of interest" description="Disordered" evidence="1">
    <location>
        <begin position="69"/>
        <end position="88"/>
    </location>
</feature>
<comment type="caution">
    <text evidence="2">The sequence shown here is derived from an EMBL/GenBank/DDBJ whole genome shotgun (WGS) entry which is preliminary data.</text>
</comment>
<dbReference type="InterPro" id="IPR043129">
    <property type="entry name" value="ATPase_NBD"/>
</dbReference>
<protein>
    <submittedName>
        <fullName evidence="2">Uncharacterized protein</fullName>
    </submittedName>
</protein>
<sequence>MTAYSGDHHELVAVGGWSRSEALMAAKGRRLGLVRRAPVVEAGARGAALLAGLAAGAYASVDDFPDAVDSTAGAHSGNTAATGKRDVR</sequence>
<dbReference type="Gene3D" id="3.30.420.40">
    <property type="match status" value="1"/>
</dbReference>
<evidence type="ECO:0000313" key="2">
    <source>
        <dbReference type="EMBL" id="MBM0232326.1"/>
    </source>
</evidence>
<name>A0ABS1XST8_9ACTN</name>
<evidence type="ECO:0000313" key="3">
    <source>
        <dbReference type="Proteomes" id="UP000601027"/>
    </source>
</evidence>
<dbReference type="EMBL" id="JAEVHM010000037">
    <property type="protein sequence ID" value="MBM0232326.1"/>
    <property type="molecule type" value="Genomic_DNA"/>
</dbReference>
<dbReference type="SUPFAM" id="SSF53067">
    <property type="entry name" value="Actin-like ATPase domain"/>
    <property type="match status" value="1"/>
</dbReference>
<reference evidence="2 3" key="1">
    <citation type="submission" date="2021-01" db="EMBL/GenBank/DDBJ databases">
        <title>Draft genome sequence of Micromonospora sp. strain STR1_7.</title>
        <authorList>
            <person name="Karlyshev A."/>
            <person name="Jawad R."/>
        </authorList>
    </citation>
    <scope>NUCLEOTIDE SEQUENCE [LARGE SCALE GENOMIC DNA]</scope>
    <source>
        <strain evidence="2 3">STR1-7</strain>
    </source>
</reference>
<gene>
    <name evidence="2" type="ORF">JNW91_10895</name>
</gene>
<organism evidence="2 3">
    <name type="scientific">Micromonospora parastrephiae</name>
    <dbReference type="NCBI Taxonomy" id="2806101"/>
    <lineage>
        <taxon>Bacteria</taxon>
        <taxon>Bacillati</taxon>
        <taxon>Actinomycetota</taxon>
        <taxon>Actinomycetes</taxon>
        <taxon>Micromonosporales</taxon>
        <taxon>Micromonosporaceae</taxon>
        <taxon>Micromonospora</taxon>
    </lineage>
</organism>
<dbReference type="Proteomes" id="UP000601027">
    <property type="component" value="Unassembled WGS sequence"/>
</dbReference>
<accession>A0ABS1XST8</accession>
<proteinExistence type="predicted"/>
<keyword evidence="3" id="KW-1185">Reference proteome</keyword>